<evidence type="ECO:0000313" key="2">
    <source>
        <dbReference type="EMBL" id="PNS08619.1"/>
    </source>
</evidence>
<proteinExistence type="predicted"/>
<dbReference type="PANTHER" id="PTHR38598">
    <property type="entry name" value="INNER MEMBRANE PROTEIN YJCH"/>
    <property type="match status" value="1"/>
</dbReference>
<protein>
    <recommendedName>
        <fullName evidence="4">DUF485 domain-containing protein</fullName>
    </recommendedName>
</protein>
<dbReference type="AlphaFoldDB" id="A0A2K1Q0P9"/>
<organism evidence="2 3">
    <name type="scientific">Solilutibacter silvestris</name>
    <dbReference type="NCBI Taxonomy" id="1645665"/>
    <lineage>
        <taxon>Bacteria</taxon>
        <taxon>Pseudomonadati</taxon>
        <taxon>Pseudomonadota</taxon>
        <taxon>Gammaproteobacteria</taxon>
        <taxon>Lysobacterales</taxon>
        <taxon>Lysobacteraceae</taxon>
        <taxon>Solilutibacter</taxon>
    </lineage>
</organism>
<keyword evidence="1" id="KW-1133">Transmembrane helix</keyword>
<feature type="transmembrane region" description="Helical" evidence="1">
    <location>
        <begin position="28"/>
        <end position="49"/>
    </location>
</feature>
<evidence type="ECO:0000256" key="1">
    <source>
        <dbReference type="SAM" id="Phobius"/>
    </source>
</evidence>
<feature type="transmembrane region" description="Helical" evidence="1">
    <location>
        <begin position="61"/>
        <end position="85"/>
    </location>
</feature>
<dbReference type="GO" id="GO:0005886">
    <property type="term" value="C:plasma membrane"/>
    <property type="evidence" value="ECO:0007669"/>
    <property type="project" value="TreeGrafter"/>
</dbReference>
<reference evidence="2 3" key="1">
    <citation type="submission" date="2017-08" db="EMBL/GenBank/DDBJ databases">
        <title>Lysobacter sylvestris genome.</title>
        <authorList>
            <person name="Zhang D.-C."/>
            <person name="Albuquerque L."/>
            <person name="Franca L."/>
            <person name="Froufe H.J.C."/>
            <person name="Barroso C."/>
            <person name="Egas C."/>
            <person name="Da Costa M."/>
            <person name="Margesin R."/>
        </authorList>
    </citation>
    <scope>NUCLEOTIDE SEQUENCE [LARGE SCALE GENOMIC DNA]</scope>
    <source>
        <strain evidence="2 3">AM20-91</strain>
    </source>
</reference>
<dbReference type="InterPro" id="IPR007436">
    <property type="entry name" value="DUF485"/>
</dbReference>
<gene>
    <name evidence="2" type="ORF">Lysil_0248</name>
</gene>
<evidence type="ECO:0008006" key="4">
    <source>
        <dbReference type="Google" id="ProtNLM"/>
    </source>
</evidence>
<keyword evidence="1" id="KW-0812">Transmembrane</keyword>
<dbReference type="PANTHER" id="PTHR38598:SF1">
    <property type="entry name" value="INNER MEMBRANE PROTEIN YJCH"/>
    <property type="match status" value="1"/>
</dbReference>
<keyword evidence="1" id="KW-0472">Membrane</keyword>
<dbReference type="OrthoDB" id="5297034at2"/>
<evidence type="ECO:0000313" key="3">
    <source>
        <dbReference type="Proteomes" id="UP000236220"/>
    </source>
</evidence>
<dbReference type="RefSeq" id="WP_103073776.1">
    <property type="nucleotide sequence ID" value="NZ_NPZB01000001.1"/>
</dbReference>
<comment type="caution">
    <text evidence="2">The sequence shown here is derived from an EMBL/GenBank/DDBJ whole genome shotgun (WGS) entry which is preliminary data.</text>
</comment>
<name>A0A2K1Q0P9_9GAMM</name>
<dbReference type="InterPro" id="IPR052959">
    <property type="entry name" value="Inner_membrane_assoc"/>
</dbReference>
<keyword evidence="3" id="KW-1185">Reference proteome</keyword>
<accession>A0A2K1Q0P9</accession>
<dbReference type="EMBL" id="NPZB01000001">
    <property type="protein sequence ID" value="PNS08619.1"/>
    <property type="molecule type" value="Genomic_DNA"/>
</dbReference>
<dbReference type="Proteomes" id="UP000236220">
    <property type="component" value="Unassembled WGS sequence"/>
</dbReference>
<dbReference type="Pfam" id="PF04341">
    <property type="entry name" value="DUF485"/>
    <property type="match status" value="1"/>
</dbReference>
<sequence>MNATGDPRIDRIAASPLYQELKHKRNTLGWTLTILMLIAYFGYIGLIAFDKAFLAQPIGDGVSTIGIPIAIGLMVFTILLTGFYVRRANNEFDRLAAQVLEETR</sequence>